<reference evidence="2" key="1">
    <citation type="submission" date="2023-03" db="EMBL/GenBank/DDBJ databases">
        <authorList>
            <person name="Shen W."/>
            <person name="Cai J."/>
        </authorList>
    </citation>
    <scope>NUCLEOTIDE SEQUENCE</scope>
    <source>
        <strain evidence="2">P96-3</strain>
    </source>
</reference>
<dbReference type="AlphaFoldDB" id="A0AAW8UBB5"/>
<organism evidence="2 3">
    <name type="scientific">Vagococcus carniphilus</name>
    <dbReference type="NCBI Taxonomy" id="218144"/>
    <lineage>
        <taxon>Bacteria</taxon>
        <taxon>Bacillati</taxon>
        <taxon>Bacillota</taxon>
        <taxon>Bacilli</taxon>
        <taxon>Lactobacillales</taxon>
        <taxon>Enterococcaceae</taxon>
        <taxon>Vagococcus</taxon>
    </lineage>
</organism>
<dbReference type="Proteomes" id="UP001268577">
    <property type="component" value="Unassembled WGS sequence"/>
</dbReference>
<gene>
    <name evidence="2" type="ORF">P7H70_13860</name>
</gene>
<feature type="domain" description="PBSX phage terminase small subunit-like N-terminal" evidence="1">
    <location>
        <begin position="1"/>
        <end position="50"/>
    </location>
</feature>
<dbReference type="RefSeq" id="WP_311985704.1">
    <property type="nucleotide sequence ID" value="NZ_JARQBZ010000038.1"/>
</dbReference>
<sequence>MSSEKKSKRKQAFDIFKEYEGNIDLVEIARLLDSPPGTVRGWKSKDKWDD</sequence>
<evidence type="ECO:0000313" key="3">
    <source>
        <dbReference type="Proteomes" id="UP001268577"/>
    </source>
</evidence>
<dbReference type="Pfam" id="PF10668">
    <property type="entry name" value="Phage_terminase"/>
    <property type="match status" value="1"/>
</dbReference>
<name>A0AAW8UBB5_9ENTE</name>
<evidence type="ECO:0000313" key="2">
    <source>
        <dbReference type="EMBL" id="MDT2835122.1"/>
    </source>
</evidence>
<evidence type="ECO:0000259" key="1">
    <source>
        <dbReference type="Pfam" id="PF10668"/>
    </source>
</evidence>
<protein>
    <submittedName>
        <fullName evidence="2">Phage terminase small subunit-related protein</fullName>
    </submittedName>
</protein>
<dbReference type="EMBL" id="JARQBZ010000038">
    <property type="protein sequence ID" value="MDT2835122.1"/>
    <property type="molecule type" value="Genomic_DNA"/>
</dbReference>
<accession>A0AAW8UBB5</accession>
<dbReference type="InterPro" id="IPR018925">
    <property type="entry name" value="XtmA-like_N"/>
</dbReference>
<comment type="caution">
    <text evidence="2">The sequence shown here is derived from an EMBL/GenBank/DDBJ whole genome shotgun (WGS) entry which is preliminary data.</text>
</comment>
<proteinExistence type="predicted"/>